<evidence type="ECO:0000256" key="11">
    <source>
        <dbReference type="SAM" id="Phobius"/>
    </source>
</evidence>
<evidence type="ECO:0000313" key="13">
    <source>
        <dbReference type="Proteomes" id="UP000087171"/>
    </source>
</evidence>
<evidence type="ECO:0000259" key="12">
    <source>
        <dbReference type="PROSITE" id="PS50893"/>
    </source>
</evidence>
<keyword evidence="13" id="KW-1185">Reference proteome</keyword>
<dbReference type="SUPFAM" id="SSF52540">
    <property type="entry name" value="P-loop containing nucleoside triphosphate hydrolases"/>
    <property type="match status" value="1"/>
</dbReference>
<organism evidence="13 14">
    <name type="scientific">Cicer arietinum</name>
    <name type="common">Chickpea</name>
    <name type="synonym">Garbanzo</name>
    <dbReference type="NCBI Taxonomy" id="3827"/>
    <lineage>
        <taxon>Eukaryota</taxon>
        <taxon>Viridiplantae</taxon>
        <taxon>Streptophyta</taxon>
        <taxon>Embryophyta</taxon>
        <taxon>Tracheophyta</taxon>
        <taxon>Spermatophyta</taxon>
        <taxon>Magnoliopsida</taxon>
        <taxon>eudicotyledons</taxon>
        <taxon>Gunneridae</taxon>
        <taxon>Pentapetalae</taxon>
        <taxon>rosids</taxon>
        <taxon>fabids</taxon>
        <taxon>Fabales</taxon>
        <taxon>Fabaceae</taxon>
        <taxon>Papilionoideae</taxon>
        <taxon>50 kb inversion clade</taxon>
        <taxon>NPAAA clade</taxon>
        <taxon>Hologalegina</taxon>
        <taxon>IRL clade</taxon>
        <taxon>Cicereae</taxon>
        <taxon>Cicer</taxon>
    </lineage>
</organism>
<evidence type="ECO:0000256" key="7">
    <source>
        <dbReference type="ARBA" id="ARBA00022840"/>
    </source>
</evidence>
<dbReference type="GO" id="GO:0005524">
    <property type="term" value="F:ATP binding"/>
    <property type="evidence" value="ECO:0007669"/>
    <property type="project" value="UniProtKB-KW"/>
</dbReference>
<comment type="similarity">
    <text evidence="2">Belongs to the ABC transporter superfamily. ABCG family. Eye pigment precursor importer (TC 3.A.1.204) subfamily.</text>
</comment>
<dbReference type="InterPro" id="IPR003439">
    <property type="entry name" value="ABC_transporter-like_ATP-bd"/>
</dbReference>
<dbReference type="eggNOG" id="KOG0061">
    <property type="taxonomic scope" value="Eukaryota"/>
</dbReference>
<feature type="transmembrane region" description="Helical" evidence="11">
    <location>
        <begin position="611"/>
        <end position="632"/>
    </location>
</feature>
<feature type="transmembrane region" description="Helical" evidence="11">
    <location>
        <begin position="456"/>
        <end position="483"/>
    </location>
</feature>
<feature type="transmembrane region" description="Helical" evidence="11">
    <location>
        <begin position="385"/>
        <end position="406"/>
    </location>
</feature>
<evidence type="ECO:0000256" key="1">
    <source>
        <dbReference type="ARBA" id="ARBA00004141"/>
    </source>
</evidence>
<feature type="compositionally biased region" description="Polar residues" evidence="10">
    <location>
        <begin position="677"/>
        <end position="688"/>
    </location>
</feature>
<dbReference type="KEGG" id="cam:101504718"/>
<keyword evidence="8 11" id="KW-1133">Transmembrane helix</keyword>
<keyword evidence="5 11" id="KW-0812">Transmembrane</keyword>
<dbReference type="GO" id="GO:0016887">
    <property type="term" value="F:ATP hydrolysis activity"/>
    <property type="evidence" value="ECO:0007669"/>
    <property type="project" value="InterPro"/>
</dbReference>
<dbReference type="InterPro" id="IPR052215">
    <property type="entry name" value="Plant_ABCG"/>
</dbReference>
<keyword evidence="4" id="KW-0597">Phosphoprotein</keyword>
<feature type="transmembrane region" description="Helical" evidence="11">
    <location>
        <begin position="413"/>
        <end position="436"/>
    </location>
</feature>
<dbReference type="InterPro" id="IPR017871">
    <property type="entry name" value="ABC_transporter-like_CS"/>
</dbReference>
<dbReference type="InterPro" id="IPR043926">
    <property type="entry name" value="ABCG_dom"/>
</dbReference>
<accession>A0A1S2YJC2</accession>
<evidence type="ECO:0000256" key="4">
    <source>
        <dbReference type="ARBA" id="ARBA00022553"/>
    </source>
</evidence>
<dbReference type="Pfam" id="PF19055">
    <property type="entry name" value="ABC2_membrane_7"/>
    <property type="match status" value="1"/>
</dbReference>
<keyword evidence="7" id="KW-0067">ATP-binding</keyword>
<dbReference type="FunFam" id="3.40.50.300:FF:000504">
    <property type="entry name" value="ABC transporter G family member 11"/>
    <property type="match status" value="1"/>
</dbReference>
<comment type="subcellular location">
    <subcellularLocation>
        <location evidence="1">Membrane</location>
        <topology evidence="1">Multi-pass membrane protein</topology>
    </subcellularLocation>
</comment>
<dbReference type="GO" id="GO:0140359">
    <property type="term" value="F:ABC-type transporter activity"/>
    <property type="evidence" value="ECO:0007669"/>
    <property type="project" value="InterPro"/>
</dbReference>
<evidence type="ECO:0000256" key="6">
    <source>
        <dbReference type="ARBA" id="ARBA00022741"/>
    </source>
</evidence>
<dbReference type="GO" id="GO:0016020">
    <property type="term" value="C:membrane"/>
    <property type="evidence" value="ECO:0007669"/>
    <property type="project" value="UniProtKB-SubCell"/>
</dbReference>
<dbReference type="Gene3D" id="3.40.50.300">
    <property type="entry name" value="P-loop containing nucleotide triphosphate hydrolases"/>
    <property type="match status" value="1"/>
</dbReference>
<dbReference type="PROSITE" id="PS00211">
    <property type="entry name" value="ABC_TRANSPORTER_1"/>
    <property type="match status" value="1"/>
</dbReference>
<evidence type="ECO:0000256" key="10">
    <source>
        <dbReference type="SAM" id="MobiDB-lite"/>
    </source>
</evidence>
<dbReference type="RefSeq" id="XP_004505642.1">
    <property type="nucleotide sequence ID" value="XM_004505585.2"/>
</dbReference>
<feature type="transmembrane region" description="Helical" evidence="11">
    <location>
        <begin position="495"/>
        <end position="517"/>
    </location>
</feature>
<evidence type="ECO:0000256" key="8">
    <source>
        <dbReference type="ARBA" id="ARBA00022989"/>
    </source>
</evidence>
<dbReference type="AlphaFoldDB" id="A0A1S2YJC2"/>
<dbReference type="InterPro" id="IPR003593">
    <property type="entry name" value="AAA+_ATPase"/>
</dbReference>
<feature type="domain" description="ABC transporter" evidence="12">
    <location>
        <begin position="30"/>
        <end position="274"/>
    </location>
</feature>
<dbReference type="GO" id="GO:0009651">
    <property type="term" value="P:response to salt stress"/>
    <property type="evidence" value="ECO:0007669"/>
    <property type="project" value="UniProtKB-ARBA"/>
</dbReference>
<reference evidence="13" key="1">
    <citation type="journal article" date="2013" name="Nat. Biotechnol.">
        <title>Draft genome sequence of chickpea (Cicer arietinum) provides a resource for trait improvement.</title>
        <authorList>
            <person name="Varshney R.K."/>
            <person name="Song C."/>
            <person name="Saxena R.K."/>
            <person name="Azam S."/>
            <person name="Yu S."/>
            <person name="Sharpe A.G."/>
            <person name="Cannon S."/>
            <person name="Baek J."/>
            <person name="Rosen B.D."/>
            <person name="Tar'an B."/>
            <person name="Millan T."/>
            <person name="Zhang X."/>
            <person name="Ramsay L.D."/>
            <person name="Iwata A."/>
            <person name="Wang Y."/>
            <person name="Nelson W."/>
            <person name="Farmer A.D."/>
            <person name="Gaur P.M."/>
            <person name="Soderlund C."/>
            <person name="Penmetsa R.V."/>
            <person name="Xu C."/>
            <person name="Bharti A.K."/>
            <person name="He W."/>
            <person name="Winter P."/>
            <person name="Zhao S."/>
            <person name="Hane J.K."/>
            <person name="Carrasquilla-Garcia N."/>
            <person name="Condie J.A."/>
            <person name="Upadhyaya H.D."/>
            <person name="Luo M.C."/>
            <person name="Thudi M."/>
            <person name="Gowda C.L."/>
            <person name="Singh N.P."/>
            <person name="Lichtenzveig J."/>
            <person name="Gali K.K."/>
            <person name="Rubio J."/>
            <person name="Nadarajan N."/>
            <person name="Dolezel J."/>
            <person name="Bansal K.C."/>
            <person name="Xu X."/>
            <person name="Edwards D."/>
            <person name="Zhang G."/>
            <person name="Kahl G."/>
            <person name="Gil J."/>
            <person name="Singh K.B."/>
            <person name="Datta S.K."/>
            <person name="Jackson S.A."/>
            <person name="Wang J."/>
            <person name="Cook D.R."/>
        </authorList>
    </citation>
    <scope>NUCLEOTIDE SEQUENCE [LARGE SCALE GENOMIC DNA]</scope>
    <source>
        <strain evidence="13">cv. CDC Frontier</strain>
    </source>
</reference>
<dbReference type="Pfam" id="PF00005">
    <property type="entry name" value="ABC_tran"/>
    <property type="match status" value="1"/>
</dbReference>
<keyword evidence="6" id="KW-0547">Nucleotide-binding</keyword>
<evidence type="ECO:0000256" key="5">
    <source>
        <dbReference type="ARBA" id="ARBA00022692"/>
    </source>
</evidence>
<dbReference type="Pfam" id="PF01061">
    <property type="entry name" value="ABC2_membrane"/>
    <property type="match status" value="1"/>
</dbReference>
<name>A0A1S2YJC2_CICAR</name>
<dbReference type="SMART" id="SM00382">
    <property type="entry name" value="AAA"/>
    <property type="match status" value="1"/>
</dbReference>
<reference evidence="14" key="2">
    <citation type="submission" date="2025-08" db="UniProtKB">
        <authorList>
            <consortium name="RefSeq"/>
        </authorList>
    </citation>
    <scope>IDENTIFICATION</scope>
    <source>
        <tissue evidence="14">Etiolated seedlings</tissue>
    </source>
</reference>
<feature type="region of interest" description="Disordered" evidence="10">
    <location>
        <begin position="664"/>
        <end position="688"/>
    </location>
</feature>
<feature type="transmembrane region" description="Helical" evidence="11">
    <location>
        <begin position="523"/>
        <end position="544"/>
    </location>
</feature>
<protein>
    <submittedName>
        <fullName evidence="14">ABC transporter G family member 15-like</fullName>
    </submittedName>
</protein>
<dbReference type="OrthoDB" id="66620at2759"/>
<dbReference type="PROSITE" id="PS50893">
    <property type="entry name" value="ABC_TRANSPORTER_2"/>
    <property type="match status" value="1"/>
</dbReference>
<proteinExistence type="inferred from homology"/>
<dbReference type="Proteomes" id="UP000087171">
    <property type="component" value="Chromosome Ca6"/>
</dbReference>
<dbReference type="InterPro" id="IPR027417">
    <property type="entry name" value="P-loop_NTPase"/>
</dbReference>
<sequence>MEIEQDITRDGVAKNNEMMRGSKIIRGMHLVWEDLSVVIPNFGNGHTRRLLNGLSGYAEPNRIMAIMGPSGSGKSTLLDALAGRLSGNVIMSGNVLLNGKKRRLDHGVVAYVTQEDILLGTLTVRETISYSANLRLPSSMTKEEVNDIVEGTIIEMGLQDCGDRLIGNWHLRGISGGEKKRLSIALEILTRPCLLFLDEPTSGLDSASAYFVAQTLRNIAHDGKTVISSIHQPSSEVFALFDDLFLLSGGQTIYFGQAEKAVEFFGKAGFPCPSRRNPSDHFLRCINSDFDTITTTMMASRRTHEPKTLAPSTMNLSTAATKAILIDKYRWSEYATYARARIKEISNFEGHECETKSKSQAKWWKQLSTLTHRSFVNMSRDVGYYWIRITIYVALSLCVGTIFFEVGSSYRAIFARGACGAFISGFMTFMSIGGFPSFIEEMKVFYKERLNGYYGIAVYILSNFLSSFPFVAVMSIATGTITYYMVKFRPEFSHLLYICLDLLSCIAVVESSMMIIAALVPNFLMGLVIGAGYIGLMMMTAGYFRQIRDLPKFFWRYPISYINYGAWGLQGAFKNDMIGMEFDPLTPGGPKLKGEIILTTMLGMKVDYSKWWDLAVVIFILMLLRVIFFFILKFKESAVPFLHSIYTKQTLQRIMKRPSFRKTPSFASKRHQPLHPLSSQEGFNSPCH</sequence>
<dbReference type="InterPro" id="IPR013525">
    <property type="entry name" value="ABC2_TM"/>
</dbReference>
<evidence type="ECO:0000256" key="9">
    <source>
        <dbReference type="ARBA" id="ARBA00023136"/>
    </source>
</evidence>
<gene>
    <name evidence="14" type="primary">LOC101504718</name>
</gene>
<evidence type="ECO:0000313" key="14">
    <source>
        <dbReference type="RefSeq" id="XP_004505642.1"/>
    </source>
</evidence>
<dbReference type="PANTHER" id="PTHR48042">
    <property type="entry name" value="ABC TRANSPORTER G FAMILY MEMBER 11"/>
    <property type="match status" value="1"/>
</dbReference>
<dbReference type="PANTHER" id="PTHR48042:SF15">
    <property type="entry name" value="ABC TRANSPORTER G FAMILY MEMBER 13"/>
    <property type="match status" value="1"/>
</dbReference>
<dbReference type="PaxDb" id="3827-XP_004505642.1"/>
<dbReference type="CDD" id="cd03213">
    <property type="entry name" value="ABCG_EPDR"/>
    <property type="match status" value="1"/>
</dbReference>
<evidence type="ECO:0000256" key="3">
    <source>
        <dbReference type="ARBA" id="ARBA00022448"/>
    </source>
</evidence>
<keyword evidence="3" id="KW-0813">Transport</keyword>
<evidence type="ECO:0000256" key="2">
    <source>
        <dbReference type="ARBA" id="ARBA00005814"/>
    </source>
</evidence>
<keyword evidence="9 11" id="KW-0472">Membrane</keyword>
<dbReference type="GeneID" id="101504718"/>